<reference evidence="9" key="1">
    <citation type="journal article" date="2023" name="PhytoFront">
        <title>Draft Genome Resources of Seven Strains of Tilletia horrida, Causal Agent of Kernel Smut of Rice.</title>
        <authorList>
            <person name="Khanal S."/>
            <person name="Antony Babu S."/>
            <person name="Zhou X.G."/>
        </authorList>
    </citation>
    <scope>NUCLEOTIDE SEQUENCE</scope>
    <source>
        <strain evidence="9">TX3</strain>
    </source>
</reference>
<evidence type="ECO:0000256" key="4">
    <source>
        <dbReference type="RuleBase" id="RU000454"/>
    </source>
</evidence>
<dbReference type="SUPFAM" id="SSF50630">
    <property type="entry name" value="Acid proteases"/>
    <property type="match status" value="1"/>
</dbReference>
<feature type="compositionally biased region" description="Low complexity" evidence="6">
    <location>
        <begin position="845"/>
        <end position="870"/>
    </location>
</feature>
<keyword evidence="7" id="KW-0732">Signal</keyword>
<feature type="compositionally biased region" description="Acidic residues" evidence="6">
    <location>
        <begin position="701"/>
        <end position="713"/>
    </location>
</feature>
<keyword evidence="2 4" id="KW-0064">Aspartyl protease</keyword>
<gene>
    <name evidence="9" type="ORF">OC842_004755</name>
</gene>
<dbReference type="AlphaFoldDB" id="A0AAN6G915"/>
<feature type="region of interest" description="Disordered" evidence="6">
    <location>
        <begin position="93"/>
        <end position="120"/>
    </location>
</feature>
<dbReference type="CDD" id="cd05471">
    <property type="entry name" value="pepsin_like"/>
    <property type="match status" value="1"/>
</dbReference>
<dbReference type="GO" id="GO:0004190">
    <property type="term" value="F:aspartic-type endopeptidase activity"/>
    <property type="evidence" value="ECO:0007669"/>
    <property type="project" value="UniProtKB-KW"/>
</dbReference>
<evidence type="ECO:0000256" key="5">
    <source>
        <dbReference type="SAM" id="Coils"/>
    </source>
</evidence>
<keyword evidence="4" id="KW-0645">Protease</keyword>
<evidence type="ECO:0000256" key="1">
    <source>
        <dbReference type="ARBA" id="ARBA00007447"/>
    </source>
</evidence>
<feature type="region of interest" description="Disordered" evidence="6">
    <location>
        <begin position="635"/>
        <end position="732"/>
    </location>
</feature>
<dbReference type="PANTHER" id="PTHR47966">
    <property type="entry name" value="BETA-SITE APP-CLEAVING ENZYME, ISOFORM A-RELATED"/>
    <property type="match status" value="1"/>
</dbReference>
<organism evidence="9 10">
    <name type="scientific">Tilletia horrida</name>
    <dbReference type="NCBI Taxonomy" id="155126"/>
    <lineage>
        <taxon>Eukaryota</taxon>
        <taxon>Fungi</taxon>
        <taxon>Dikarya</taxon>
        <taxon>Basidiomycota</taxon>
        <taxon>Ustilaginomycotina</taxon>
        <taxon>Exobasidiomycetes</taxon>
        <taxon>Tilletiales</taxon>
        <taxon>Tilletiaceae</taxon>
        <taxon>Tilletia</taxon>
    </lineage>
</organism>
<sequence>MPSFLLPLFLAIASLLWAGTTGVDALAPAPHYQQRSATAFHPRAEGEPLSIPLKHHARQSGALAGDEAHPGKRSRKDAAAWANAHRAHLRAKYRLSSAPSSQKEQQQVRRRGASIPSAGIGLTNFKHDSSWSGTVYIGTPPRPYELLLDTGSSDLWLSATRFNPADSSSFVRDDEAVFDVRYGSGNVSGFVGQDVVSMGRVPGQGPQTDQGHALFVSGKQTFAVATNVTSSINTGDLMAGIMGLAFESLAGTSAAPFWLAANLTQRTFGVYLKRQLTSLTDVSPSITGPGGVLTLGGVNTSLFIPGTENAVDVLERSYWLVNLDGLSVRGQQIGLQDLKRSAIDTGTTLIGGPDDVVAALYAKIPGAQPMNGAPGYYVYPCSSSSIHASMAFGGMWYTLPDIDFVGDIASDDLSYCMGAFFGLGTMPTDDLHWIVGGAFLKNVYARFDAGNKPGGDGEGNGGASGSGGSDGGGGAQVVFASLAKGLNTGTQATNFSANGLVASAAGRQMALDGGRGCAAGILAAVLAMAHIPPTTQALMSDYDDYDDHDDDDYDVYDDYDDGYDDECGYDDGDYGYDDGAYEDEGAGYEDVDDGDIYEHEQEQEHDAGTAAEEEEQVVATTGYAEAEEDAYNEGYQDGYEDGYEHGLGDGCARAQGEEDRYPEHEDEDEGLYQTESEQDVARYPSLPPAASSQPRRQHWDSDDDDDDGNDDNSYDPGPSDVGAQRQLQSHAAAAPRFPPFLRPPLLVSSHVGAQRQPQPHAAAAPPSPPFLRNPVPAHQLSPTVHTSGPPAFNSRPPSMRTVETRTSATPSSSPSPARQPSISVAAPIFAAAERMRERIRRLSEHSSLSSAASAAHTRAASTVTVRRSSAMPAPGRPSAARESTHSVGAAGAQPRTTVLDQSMLAQMHEQMQAMQRRIEALESQIAFTASSSASTSAAQTQHAYTQPGVATTSRRTELDGHRLGLPPAYSDSDRNSGQPNTSGTASGGTGGRYALYYCELCRDWTFRSHVCLPD</sequence>
<feature type="domain" description="Peptidase A1" evidence="8">
    <location>
        <begin position="131"/>
        <end position="457"/>
    </location>
</feature>
<comment type="caution">
    <text evidence="9">The sequence shown here is derived from an EMBL/GenBank/DDBJ whole genome shotgun (WGS) entry which is preliminary data.</text>
</comment>
<dbReference type="InterPro" id="IPR001461">
    <property type="entry name" value="Aspartic_peptidase_A1"/>
</dbReference>
<feature type="region of interest" description="Disordered" evidence="6">
    <location>
        <begin position="932"/>
        <end position="986"/>
    </location>
</feature>
<protein>
    <recommendedName>
        <fullName evidence="8">Peptidase A1 domain-containing protein</fullName>
    </recommendedName>
</protein>
<evidence type="ECO:0000313" key="10">
    <source>
        <dbReference type="Proteomes" id="UP001176521"/>
    </source>
</evidence>
<dbReference type="InterPro" id="IPR033121">
    <property type="entry name" value="PEPTIDASE_A1"/>
</dbReference>
<dbReference type="PRINTS" id="PR00792">
    <property type="entry name" value="PEPSIN"/>
</dbReference>
<keyword evidence="5" id="KW-0175">Coiled coil</keyword>
<evidence type="ECO:0000256" key="6">
    <source>
        <dbReference type="SAM" id="MobiDB-lite"/>
    </source>
</evidence>
<feature type="active site" evidence="3">
    <location>
        <position position="149"/>
    </location>
</feature>
<evidence type="ECO:0000256" key="2">
    <source>
        <dbReference type="ARBA" id="ARBA00022750"/>
    </source>
</evidence>
<comment type="similarity">
    <text evidence="1 4">Belongs to the peptidase A1 family.</text>
</comment>
<keyword evidence="4" id="KW-0378">Hydrolase</keyword>
<proteinExistence type="inferred from homology"/>
<feature type="compositionally biased region" description="Low complexity" evidence="6">
    <location>
        <begin position="932"/>
        <end position="946"/>
    </location>
</feature>
<dbReference type="InterPro" id="IPR001969">
    <property type="entry name" value="Aspartic_peptidase_AS"/>
</dbReference>
<dbReference type="Gene3D" id="2.40.70.10">
    <property type="entry name" value="Acid Proteases"/>
    <property type="match status" value="2"/>
</dbReference>
<feature type="active site" evidence="3">
    <location>
        <position position="344"/>
    </location>
</feature>
<evidence type="ECO:0000256" key="3">
    <source>
        <dbReference type="PIRSR" id="PIRSR601461-1"/>
    </source>
</evidence>
<accession>A0AAN6G915</accession>
<feature type="coiled-coil region" evidence="5">
    <location>
        <begin position="904"/>
        <end position="931"/>
    </location>
</feature>
<feature type="chain" id="PRO_5042813382" description="Peptidase A1 domain-containing protein" evidence="7">
    <location>
        <begin position="26"/>
        <end position="1014"/>
    </location>
</feature>
<dbReference type="InterPro" id="IPR021109">
    <property type="entry name" value="Peptidase_aspartic_dom_sf"/>
</dbReference>
<evidence type="ECO:0000313" key="9">
    <source>
        <dbReference type="EMBL" id="KAK0527779.1"/>
    </source>
</evidence>
<dbReference type="GO" id="GO:0006508">
    <property type="term" value="P:proteolysis"/>
    <property type="evidence" value="ECO:0007669"/>
    <property type="project" value="UniProtKB-KW"/>
</dbReference>
<evidence type="ECO:0000259" key="8">
    <source>
        <dbReference type="PROSITE" id="PS51767"/>
    </source>
</evidence>
<dbReference type="PROSITE" id="PS00141">
    <property type="entry name" value="ASP_PROTEASE"/>
    <property type="match status" value="1"/>
</dbReference>
<feature type="compositionally biased region" description="Low complexity" evidence="6">
    <location>
        <begin position="804"/>
        <end position="822"/>
    </location>
</feature>
<dbReference type="EMBL" id="JAPDMQ010000297">
    <property type="protein sequence ID" value="KAK0527779.1"/>
    <property type="molecule type" value="Genomic_DNA"/>
</dbReference>
<dbReference type="Pfam" id="PF00026">
    <property type="entry name" value="Asp"/>
    <property type="match status" value="1"/>
</dbReference>
<feature type="signal peptide" evidence="7">
    <location>
        <begin position="1"/>
        <end position="25"/>
    </location>
</feature>
<feature type="region of interest" description="Disordered" evidence="6">
    <location>
        <begin position="751"/>
        <end position="822"/>
    </location>
</feature>
<dbReference type="InterPro" id="IPR034164">
    <property type="entry name" value="Pepsin-like_dom"/>
</dbReference>
<dbReference type="Proteomes" id="UP001176521">
    <property type="component" value="Unassembled WGS sequence"/>
</dbReference>
<keyword evidence="10" id="KW-1185">Reference proteome</keyword>
<name>A0AAN6G915_9BASI</name>
<feature type="compositionally biased region" description="Low complexity" evidence="6">
    <location>
        <begin position="753"/>
        <end position="764"/>
    </location>
</feature>
<dbReference type="PANTHER" id="PTHR47966:SF57">
    <property type="entry name" value="PEPTIDASE A1 DOMAIN-CONTAINING PROTEIN"/>
    <property type="match status" value="1"/>
</dbReference>
<evidence type="ECO:0000256" key="7">
    <source>
        <dbReference type="SAM" id="SignalP"/>
    </source>
</evidence>
<feature type="region of interest" description="Disordered" evidence="6">
    <location>
        <begin position="840"/>
        <end position="895"/>
    </location>
</feature>
<dbReference type="PROSITE" id="PS51767">
    <property type="entry name" value="PEPTIDASE_A1"/>
    <property type="match status" value="1"/>
</dbReference>